<keyword evidence="2" id="KW-1185">Reference proteome</keyword>
<name>A0A8D2QHE1_ZONAL</name>
<dbReference type="Proteomes" id="UP000694413">
    <property type="component" value="Unassembled WGS sequence"/>
</dbReference>
<dbReference type="AlphaFoldDB" id="A0A8D2QHE1"/>
<dbReference type="Ensembl" id="ENSZALT00000022700.1">
    <property type="protein sequence ID" value="ENSZALP00000016999.1"/>
    <property type="gene ID" value="ENSZALG00000013771.1"/>
</dbReference>
<evidence type="ECO:0000313" key="1">
    <source>
        <dbReference type="Ensembl" id="ENSZALP00000016999.1"/>
    </source>
</evidence>
<evidence type="ECO:0000313" key="2">
    <source>
        <dbReference type="Proteomes" id="UP000694413"/>
    </source>
</evidence>
<reference evidence="1" key="2">
    <citation type="submission" date="2025-09" db="UniProtKB">
        <authorList>
            <consortium name="Ensembl"/>
        </authorList>
    </citation>
    <scope>IDENTIFICATION</scope>
</reference>
<reference evidence="1" key="1">
    <citation type="submission" date="2025-08" db="UniProtKB">
        <authorList>
            <consortium name="Ensembl"/>
        </authorList>
    </citation>
    <scope>IDENTIFICATION</scope>
</reference>
<sequence length="82" mass="9335">MFYFDVCDREVFLSFRKAAVKNLRANSDSSEPEIMMGIKHISLLLEDAVADYQRRSLTLLHCVKNYNDKQVDTAAAPPSDHS</sequence>
<accession>A0A8D2QHE1</accession>
<proteinExistence type="predicted"/>
<protein>
    <submittedName>
        <fullName evidence="1">Uncharacterized protein</fullName>
    </submittedName>
</protein>
<organism evidence="1 2">
    <name type="scientific">Zonotrichia albicollis</name>
    <name type="common">White-throated sparrow</name>
    <name type="synonym">Fringilla albicollis</name>
    <dbReference type="NCBI Taxonomy" id="44394"/>
    <lineage>
        <taxon>Eukaryota</taxon>
        <taxon>Metazoa</taxon>
        <taxon>Chordata</taxon>
        <taxon>Craniata</taxon>
        <taxon>Vertebrata</taxon>
        <taxon>Euteleostomi</taxon>
        <taxon>Archelosauria</taxon>
        <taxon>Archosauria</taxon>
        <taxon>Dinosauria</taxon>
        <taxon>Saurischia</taxon>
        <taxon>Theropoda</taxon>
        <taxon>Coelurosauria</taxon>
        <taxon>Aves</taxon>
        <taxon>Neognathae</taxon>
        <taxon>Neoaves</taxon>
        <taxon>Telluraves</taxon>
        <taxon>Australaves</taxon>
        <taxon>Passeriformes</taxon>
        <taxon>Passerellidae</taxon>
        <taxon>Zonotrichia</taxon>
    </lineage>
</organism>